<keyword evidence="3" id="KW-1185">Reference proteome</keyword>
<feature type="domain" description="DNA mimic protein DMP19 C-terminal" evidence="1">
    <location>
        <begin position="41"/>
        <end position="152"/>
    </location>
</feature>
<dbReference type="InterPro" id="IPR025402">
    <property type="entry name" value="DMP19_C"/>
</dbReference>
<protein>
    <recommendedName>
        <fullName evidence="1">DNA mimic protein DMP19 C-terminal domain-containing protein</fullName>
    </recommendedName>
</protein>
<organism evidence="2 3">
    <name type="scientific">Myroides odoratus</name>
    <name type="common">Flavobacterium odoratum</name>
    <dbReference type="NCBI Taxonomy" id="256"/>
    <lineage>
        <taxon>Bacteria</taxon>
        <taxon>Pseudomonadati</taxon>
        <taxon>Bacteroidota</taxon>
        <taxon>Flavobacteriia</taxon>
        <taxon>Flavobacteriales</taxon>
        <taxon>Flavobacteriaceae</taxon>
        <taxon>Myroides</taxon>
    </lineage>
</organism>
<proteinExistence type="predicted"/>
<dbReference type="AlphaFoldDB" id="A0A378RLF7"/>
<evidence type="ECO:0000313" key="3">
    <source>
        <dbReference type="Proteomes" id="UP000255024"/>
    </source>
</evidence>
<dbReference type="EMBL" id="UGQL01000001">
    <property type="protein sequence ID" value="STZ27548.1"/>
    <property type="molecule type" value="Genomic_DNA"/>
</dbReference>
<dbReference type="Pfam" id="PF14300">
    <property type="entry name" value="DMP19"/>
    <property type="match status" value="1"/>
</dbReference>
<accession>A0A378RLF7</accession>
<dbReference type="Proteomes" id="UP000255024">
    <property type="component" value="Unassembled WGS sequence"/>
</dbReference>
<sequence length="176" mass="20404">MREFPSILLSKDAIENDTALAVVNSNISVVNYLRHSEVGDDELHPDAFASYCVDYYYNTVKNEGLAAFIHKTQWDLDLIEIIQAGLTAMNAVEHLTYFEKQMRQMKLFSKIKLTKFLQQPFEQGKETSQVLEDKNFPQEDLVLLNANWLKQHPDTQVVTIEEMQKIITDFLTEEED</sequence>
<evidence type="ECO:0000259" key="1">
    <source>
        <dbReference type="Pfam" id="PF14300"/>
    </source>
</evidence>
<reference evidence="2 3" key="1">
    <citation type="submission" date="2018-06" db="EMBL/GenBank/DDBJ databases">
        <authorList>
            <consortium name="Pathogen Informatics"/>
            <person name="Doyle S."/>
        </authorList>
    </citation>
    <scope>NUCLEOTIDE SEQUENCE [LARGE SCALE GENOMIC DNA]</scope>
    <source>
        <strain evidence="2 3">NCTC11179</strain>
    </source>
</reference>
<name>A0A378RLF7_MYROD</name>
<evidence type="ECO:0000313" key="2">
    <source>
        <dbReference type="EMBL" id="STZ27548.1"/>
    </source>
</evidence>
<gene>
    <name evidence="2" type="ORF">NCTC11179_01084</name>
</gene>
<dbReference type="RefSeq" id="WP_115090465.1">
    <property type="nucleotide sequence ID" value="NZ_CP068107.1"/>
</dbReference>